<comment type="caution">
    <text evidence="1">The sequence shown here is derived from an EMBL/GenBank/DDBJ whole genome shotgun (WGS) entry which is preliminary data.</text>
</comment>
<protein>
    <submittedName>
        <fullName evidence="1">Uncharacterized protein</fullName>
    </submittedName>
</protein>
<sequence>MPPKATWGPELYQDIAVAVWDVAELTRDQTDRIIQKLNSKGHTMTKEAVRQRMQKMIRAENAASGSKGGKGGKDEPEAGSSTSRSSVTLRPTKGKGKRKADDSEEDDSEDDDYKKPKNSVKKRKEDSTDDEQKKPKKPVKKQARKVKKEEKEDTKGTSPEDNDEWSGREEARKAQLGHRDAEFVSSDYEDYHNEV</sequence>
<organism evidence="1 2">
    <name type="scientific">Hypoxylon rubiginosum</name>
    <dbReference type="NCBI Taxonomy" id="110542"/>
    <lineage>
        <taxon>Eukaryota</taxon>
        <taxon>Fungi</taxon>
        <taxon>Dikarya</taxon>
        <taxon>Ascomycota</taxon>
        <taxon>Pezizomycotina</taxon>
        <taxon>Sordariomycetes</taxon>
        <taxon>Xylariomycetidae</taxon>
        <taxon>Xylariales</taxon>
        <taxon>Hypoxylaceae</taxon>
        <taxon>Hypoxylon</taxon>
    </lineage>
</organism>
<keyword evidence="2" id="KW-1185">Reference proteome</keyword>
<dbReference type="EMBL" id="MU394298">
    <property type="protein sequence ID" value="KAI6089042.1"/>
    <property type="molecule type" value="Genomic_DNA"/>
</dbReference>
<name>A0ACC0D8F1_9PEZI</name>
<proteinExistence type="predicted"/>
<gene>
    <name evidence="1" type="ORF">F4821DRAFT_71492</name>
</gene>
<evidence type="ECO:0000313" key="1">
    <source>
        <dbReference type="EMBL" id="KAI6089042.1"/>
    </source>
</evidence>
<dbReference type="Proteomes" id="UP001497680">
    <property type="component" value="Unassembled WGS sequence"/>
</dbReference>
<reference evidence="1 2" key="1">
    <citation type="journal article" date="2022" name="New Phytol.">
        <title>Ecological generalism drives hyperdiversity of secondary metabolite gene clusters in xylarialean endophytes.</title>
        <authorList>
            <person name="Franco M.E.E."/>
            <person name="Wisecaver J.H."/>
            <person name="Arnold A.E."/>
            <person name="Ju Y.M."/>
            <person name="Slot J.C."/>
            <person name="Ahrendt S."/>
            <person name="Moore L.P."/>
            <person name="Eastman K.E."/>
            <person name="Scott K."/>
            <person name="Konkel Z."/>
            <person name="Mondo S.J."/>
            <person name="Kuo A."/>
            <person name="Hayes R.D."/>
            <person name="Haridas S."/>
            <person name="Andreopoulos B."/>
            <person name="Riley R."/>
            <person name="LaButti K."/>
            <person name="Pangilinan J."/>
            <person name="Lipzen A."/>
            <person name="Amirebrahimi M."/>
            <person name="Yan J."/>
            <person name="Adam C."/>
            <person name="Keymanesh K."/>
            <person name="Ng V."/>
            <person name="Louie K."/>
            <person name="Northen T."/>
            <person name="Drula E."/>
            <person name="Henrissat B."/>
            <person name="Hsieh H.M."/>
            <person name="Youens-Clark K."/>
            <person name="Lutzoni F."/>
            <person name="Miadlikowska J."/>
            <person name="Eastwood D.C."/>
            <person name="Hamelin R.C."/>
            <person name="Grigoriev I.V."/>
            <person name="U'Ren J.M."/>
        </authorList>
    </citation>
    <scope>NUCLEOTIDE SEQUENCE [LARGE SCALE GENOMIC DNA]</scope>
    <source>
        <strain evidence="1 2">ER1909</strain>
    </source>
</reference>
<evidence type="ECO:0000313" key="2">
    <source>
        <dbReference type="Proteomes" id="UP001497680"/>
    </source>
</evidence>
<accession>A0ACC0D8F1</accession>